<dbReference type="AlphaFoldDB" id="A0AAE1WUZ0"/>
<organism evidence="2 3">
    <name type="scientific">Sesamum angolense</name>
    <dbReference type="NCBI Taxonomy" id="2727404"/>
    <lineage>
        <taxon>Eukaryota</taxon>
        <taxon>Viridiplantae</taxon>
        <taxon>Streptophyta</taxon>
        <taxon>Embryophyta</taxon>
        <taxon>Tracheophyta</taxon>
        <taxon>Spermatophyta</taxon>
        <taxon>Magnoliopsida</taxon>
        <taxon>eudicotyledons</taxon>
        <taxon>Gunneridae</taxon>
        <taxon>Pentapetalae</taxon>
        <taxon>asterids</taxon>
        <taxon>lamiids</taxon>
        <taxon>Lamiales</taxon>
        <taxon>Pedaliaceae</taxon>
        <taxon>Sesamum</taxon>
    </lineage>
</organism>
<feature type="compositionally biased region" description="Basic and acidic residues" evidence="1">
    <location>
        <begin position="886"/>
        <end position="899"/>
    </location>
</feature>
<accession>A0AAE1WUZ0</accession>
<feature type="compositionally biased region" description="Polar residues" evidence="1">
    <location>
        <begin position="700"/>
        <end position="710"/>
    </location>
</feature>
<dbReference type="Proteomes" id="UP001289374">
    <property type="component" value="Unassembled WGS sequence"/>
</dbReference>
<feature type="region of interest" description="Disordered" evidence="1">
    <location>
        <begin position="549"/>
        <end position="579"/>
    </location>
</feature>
<evidence type="ECO:0000256" key="1">
    <source>
        <dbReference type="SAM" id="MobiDB-lite"/>
    </source>
</evidence>
<reference evidence="2" key="2">
    <citation type="journal article" date="2024" name="Plant">
        <title>Genomic evolution and insights into agronomic trait innovations of Sesamum species.</title>
        <authorList>
            <person name="Miao H."/>
            <person name="Wang L."/>
            <person name="Qu L."/>
            <person name="Liu H."/>
            <person name="Sun Y."/>
            <person name="Le M."/>
            <person name="Wang Q."/>
            <person name="Wei S."/>
            <person name="Zheng Y."/>
            <person name="Lin W."/>
            <person name="Duan Y."/>
            <person name="Cao H."/>
            <person name="Xiong S."/>
            <person name="Wang X."/>
            <person name="Wei L."/>
            <person name="Li C."/>
            <person name="Ma Q."/>
            <person name="Ju M."/>
            <person name="Zhao R."/>
            <person name="Li G."/>
            <person name="Mu C."/>
            <person name="Tian Q."/>
            <person name="Mei H."/>
            <person name="Zhang T."/>
            <person name="Gao T."/>
            <person name="Zhang H."/>
        </authorList>
    </citation>
    <scope>NUCLEOTIDE SEQUENCE</scope>
    <source>
        <strain evidence="2">K16</strain>
    </source>
</reference>
<dbReference type="EMBL" id="JACGWL010000006">
    <property type="protein sequence ID" value="KAK4399657.1"/>
    <property type="molecule type" value="Genomic_DNA"/>
</dbReference>
<feature type="compositionally biased region" description="Basic and acidic residues" evidence="1">
    <location>
        <begin position="557"/>
        <end position="566"/>
    </location>
</feature>
<feature type="region of interest" description="Disordered" evidence="1">
    <location>
        <begin position="186"/>
        <end position="258"/>
    </location>
</feature>
<feature type="region of interest" description="Disordered" evidence="1">
    <location>
        <begin position="700"/>
        <end position="736"/>
    </location>
</feature>
<protein>
    <submittedName>
        <fullName evidence="2">Uncharacterized protein</fullName>
    </submittedName>
</protein>
<name>A0AAE1WUZ0_9LAMI</name>
<sequence length="906" mass="100681">MAERRGDPNSDGTASAAAECRTVFVDTSLDSHLALILSNSDTVSDFKKKIMREHVRCFPKMEEIEIHSLKVYVVKRRGNFYHLPDVMLVWNVFHGVKGNWFLSVDASGVPQHYLEQKSYKPRTSNDAMMETRSIAEDHCRDLISDANVISTVQMPLPDGGTGQNATSELNSGLKLEKCSEKNIDFPNKSIENYGETKPPAKKKCKTRHNQDKLGTTLVEGTSSGGAAKRSTSESTEKKEDSPLKSEMPENVIGVKPKNTLAQNVLTKNLEGVTLDTSAQGKKRKRKGRKEEMPQNRAADPGPSPPEYDEGNRSFLSKTSDFHADALSEPSQVPQRKQWISLPLEGTSGTTVFPLKGTDIHEPDNDTNMEVDILTQISQSKVKGEASSLKNKLPVTNGTNKVANMPDIEEEPRESSLNHDPVRVLSENLRTLDQSEADIKIRESVELNDFLVTKGEAEHSNRRKTKAKKSGGKLCDGNDEEHANNAVQLNTAVLNLERNALKDHETERVDSVLSTAETDLNVRSKEDRDLSLNLQSDMKLYEVNDTIKEPNSSAISDMSDKEHETKMSESIGPYKITGKAKGIGDERDLYRNHDTEVMLDPNADPEPKISNGSRRKKRGIKKSADKNLHRSDKEETNNSMSSPSILLCPSSNNFSKKTPQVENILCHEGKDNQMTLLDGSTADYGQSIQDASGNHADILESTQAGGSQQTLRDTDSRKGKMETKNQSSAGNCHTDLQVGEKEKLTESLKLHQPEQSIKNIGIEVKKKRKKRQPAGLDVQENLPTKDKKVGGDELATEEKSNNFLTPEQQDRHVVLSQVPSNREGEKLEEMHETADRNENDKVKKATKANEEMKSGKKTKKNGVPSVRNSTELRNSLKPYENQDDENESRVKCDIGRKDGRSAVNSPK</sequence>
<feature type="compositionally biased region" description="Basic and acidic residues" evidence="1">
    <location>
        <begin position="621"/>
        <end position="635"/>
    </location>
</feature>
<comment type="caution">
    <text evidence="2">The sequence shown here is derived from an EMBL/GenBank/DDBJ whole genome shotgun (WGS) entry which is preliminary data.</text>
</comment>
<feature type="compositionally biased region" description="Basic and acidic residues" evidence="1">
    <location>
        <begin position="230"/>
        <end position="247"/>
    </location>
</feature>
<feature type="compositionally biased region" description="Basic and acidic residues" evidence="1">
    <location>
        <begin position="821"/>
        <end position="853"/>
    </location>
</feature>
<evidence type="ECO:0000313" key="3">
    <source>
        <dbReference type="Proteomes" id="UP001289374"/>
    </source>
</evidence>
<feature type="region of interest" description="Disordered" evidence="1">
    <location>
        <begin position="595"/>
        <end position="652"/>
    </location>
</feature>
<feature type="compositionally biased region" description="Polar residues" evidence="1">
    <location>
        <begin position="636"/>
        <end position="652"/>
    </location>
</feature>
<keyword evidence="3" id="KW-1185">Reference proteome</keyword>
<feature type="region of interest" description="Disordered" evidence="1">
    <location>
        <begin position="757"/>
        <end position="906"/>
    </location>
</feature>
<feature type="region of interest" description="Disordered" evidence="1">
    <location>
        <begin position="456"/>
        <end position="478"/>
    </location>
</feature>
<evidence type="ECO:0000313" key="2">
    <source>
        <dbReference type="EMBL" id="KAK4399657.1"/>
    </source>
</evidence>
<reference evidence="2" key="1">
    <citation type="submission" date="2020-06" db="EMBL/GenBank/DDBJ databases">
        <authorList>
            <person name="Li T."/>
            <person name="Hu X."/>
            <person name="Zhang T."/>
            <person name="Song X."/>
            <person name="Zhang H."/>
            <person name="Dai N."/>
            <person name="Sheng W."/>
            <person name="Hou X."/>
            <person name="Wei L."/>
        </authorList>
    </citation>
    <scope>NUCLEOTIDE SEQUENCE</scope>
    <source>
        <strain evidence="2">K16</strain>
        <tissue evidence="2">Leaf</tissue>
    </source>
</reference>
<feature type="compositionally biased region" description="Basic residues" evidence="1">
    <location>
        <begin position="460"/>
        <end position="470"/>
    </location>
</feature>
<feature type="region of interest" description="Disordered" evidence="1">
    <location>
        <begin position="271"/>
        <end position="314"/>
    </location>
</feature>
<feature type="compositionally biased region" description="Basic and acidic residues" evidence="1">
    <location>
        <begin position="782"/>
        <end position="799"/>
    </location>
</feature>
<gene>
    <name evidence="2" type="ORF">Sango_1071800</name>
</gene>
<feature type="compositionally biased region" description="Basic and acidic residues" evidence="1">
    <location>
        <begin position="711"/>
        <end position="722"/>
    </location>
</feature>
<proteinExistence type="predicted"/>